<dbReference type="InterPro" id="IPR002213">
    <property type="entry name" value="UDP_glucos_trans"/>
</dbReference>
<dbReference type="Pfam" id="PF21036">
    <property type="entry name" value="EryCIII-like_N"/>
    <property type="match status" value="1"/>
</dbReference>
<keyword evidence="4" id="KW-0045">Antibiotic biosynthesis</keyword>
<dbReference type="PANTHER" id="PTHR48050:SF13">
    <property type="entry name" value="STEROL 3-BETA-GLUCOSYLTRANSFERASE UGT80A2"/>
    <property type="match status" value="1"/>
</dbReference>
<dbReference type="GO" id="GO:0008194">
    <property type="term" value="F:UDP-glycosyltransferase activity"/>
    <property type="evidence" value="ECO:0007669"/>
    <property type="project" value="InterPro"/>
</dbReference>
<name>A0A4Q7J1A4_9PSEU</name>
<dbReference type="InterPro" id="IPR010610">
    <property type="entry name" value="EryCIII-like_C"/>
</dbReference>
<protein>
    <submittedName>
        <fullName evidence="7">Activator-dependent family glycosyltransferase</fullName>
    </submittedName>
</protein>
<evidence type="ECO:0000259" key="5">
    <source>
        <dbReference type="Pfam" id="PF06722"/>
    </source>
</evidence>
<keyword evidence="8" id="KW-1185">Reference proteome</keyword>
<evidence type="ECO:0000313" key="8">
    <source>
        <dbReference type="Proteomes" id="UP000292003"/>
    </source>
</evidence>
<dbReference type="FunFam" id="3.40.50.2000:FF:000072">
    <property type="entry name" value="Glycosyl transferase"/>
    <property type="match status" value="1"/>
</dbReference>
<comment type="similarity">
    <text evidence="1">Belongs to the glycosyltransferase 28 family.</text>
</comment>
<evidence type="ECO:0000256" key="2">
    <source>
        <dbReference type="ARBA" id="ARBA00022676"/>
    </source>
</evidence>
<dbReference type="GO" id="GO:0017000">
    <property type="term" value="P:antibiotic biosynthetic process"/>
    <property type="evidence" value="ECO:0007669"/>
    <property type="project" value="UniProtKB-KW"/>
</dbReference>
<gene>
    <name evidence="7" type="ORF">EWH70_25150</name>
</gene>
<keyword evidence="3 7" id="KW-0808">Transferase</keyword>
<dbReference type="PANTHER" id="PTHR48050">
    <property type="entry name" value="STEROL 3-BETA-GLUCOSYLTRANSFERASE"/>
    <property type="match status" value="1"/>
</dbReference>
<proteinExistence type="inferred from homology"/>
<evidence type="ECO:0000256" key="3">
    <source>
        <dbReference type="ARBA" id="ARBA00022679"/>
    </source>
</evidence>
<dbReference type="Pfam" id="PF06722">
    <property type="entry name" value="EryCIII-like_C"/>
    <property type="match status" value="1"/>
</dbReference>
<evidence type="ECO:0000256" key="4">
    <source>
        <dbReference type="ARBA" id="ARBA00023194"/>
    </source>
</evidence>
<dbReference type="SUPFAM" id="SSF53756">
    <property type="entry name" value="UDP-Glycosyltransferase/glycogen phosphorylase"/>
    <property type="match status" value="1"/>
</dbReference>
<dbReference type="Gene3D" id="3.40.50.2000">
    <property type="entry name" value="Glycogen Phosphorylase B"/>
    <property type="match status" value="2"/>
</dbReference>
<feature type="domain" description="Erythromycin biosynthesis protein CIII-like N-terminal" evidence="6">
    <location>
        <begin position="22"/>
        <end position="256"/>
    </location>
</feature>
<dbReference type="GO" id="GO:0016758">
    <property type="term" value="F:hexosyltransferase activity"/>
    <property type="evidence" value="ECO:0007669"/>
    <property type="project" value="UniProtKB-ARBA"/>
</dbReference>
<reference evidence="7 8" key="1">
    <citation type="submission" date="2019-02" db="EMBL/GenBank/DDBJ databases">
        <title>Draft genome sequence of Amycolatopsis sp. 8-3EHSu isolated from roots of Suaeda maritima.</title>
        <authorList>
            <person name="Duangmal K."/>
            <person name="Chantavorakit T."/>
        </authorList>
    </citation>
    <scope>NUCLEOTIDE SEQUENCE [LARGE SCALE GENOMIC DNA]</scope>
    <source>
        <strain evidence="7 8">8-3EHSu</strain>
    </source>
</reference>
<dbReference type="InterPro" id="IPR050426">
    <property type="entry name" value="Glycosyltransferase_28"/>
</dbReference>
<dbReference type="InterPro" id="IPR048284">
    <property type="entry name" value="EryCIII-like_N"/>
</dbReference>
<dbReference type="RefSeq" id="WP_130477984.1">
    <property type="nucleotide sequence ID" value="NZ_SFCC01000013.1"/>
</dbReference>
<dbReference type="CDD" id="cd03784">
    <property type="entry name" value="GT1_Gtf-like"/>
    <property type="match status" value="1"/>
</dbReference>
<dbReference type="NCBIfam" id="TIGR04516">
    <property type="entry name" value="glycosyl_450act"/>
    <property type="match status" value="1"/>
</dbReference>
<evidence type="ECO:0000256" key="1">
    <source>
        <dbReference type="ARBA" id="ARBA00006962"/>
    </source>
</evidence>
<dbReference type="EMBL" id="SFCC01000013">
    <property type="protein sequence ID" value="RZQ61170.1"/>
    <property type="molecule type" value="Genomic_DNA"/>
</dbReference>
<dbReference type="Proteomes" id="UP000292003">
    <property type="component" value="Unassembled WGS sequence"/>
</dbReference>
<dbReference type="AlphaFoldDB" id="A0A4Q7J1A4"/>
<organism evidence="7 8">
    <name type="scientific">Amycolatopsis suaedae</name>
    <dbReference type="NCBI Taxonomy" id="2510978"/>
    <lineage>
        <taxon>Bacteria</taxon>
        <taxon>Bacillati</taxon>
        <taxon>Actinomycetota</taxon>
        <taxon>Actinomycetes</taxon>
        <taxon>Pseudonocardiales</taxon>
        <taxon>Pseudonocardiaceae</taxon>
        <taxon>Amycolatopsis</taxon>
    </lineage>
</organism>
<accession>A0A4Q7J1A4</accession>
<dbReference type="OrthoDB" id="5488434at2"/>
<sequence>MRVLFTTYPEKTIFQPMVPLAWALRTAGHDVRVASQPSFAAEITQAGLTAVGVGRHQANNWRRLQEIDPDVTDSRRAGLPPPYDSAVADETTLDPEAMRAAYRTMVDSGHKLNNFPLVPGLVEFARQWQPDLVVWEATTYAGALAARACGAAHARMLWSIDVFGVTRQRFLRATGGTGPDPLAGWLGGYARKYGFEFGEDLVTGQFTVDQLPGSLSMRADGPHYLPVRYVPYGGAATVPSWLRERPARPRIGLTLGTSAVEQYTGYSASVGEILHALSDLDVEVVATVAGSVQAKLGTVPGNARIVSYVPLHALAPTCSAVINHAGPGTLLTSALAGVPQLALPRDFDEPELARRAAAQGAVVSLHDGPVTGAHIREQVVRLLDEATFGERAAALREEILDLPAPGRLVGQLEELTVKFRTGVTR</sequence>
<evidence type="ECO:0000313" key="7">
    <source>
        <dbReference type="EMBL" id="RZQ61170.1"/>
    </source>
</evidence>
<feature type="domain" description="Erythromycin biosynthesis protein CIII-like C-terminal" evidence="5">
    <location>
        <begin position="272"/>
        <end position="415"/>
    </location>
</feature>
<comment type="caution">
    <text evidence="7">The sequence shown here is derived from an EMBL/GenBank/DDBJ whole genome shotgun (WGS) entry which is preliminary data.</text>
</comment>
<evidence type="ECO:0000259" key="6">
    <source>
        <dbReference type="Pfam" id="PF21036"/>
    </source>
</evidence>
<keyword evidence="2" id="KW-0328">Glycosyltransferase</keyword>
<dbReference type="InterPro" id="IPR030953">
    <property type="entry name" value="Glycosyl_450act"/>
</dbReference>